<gene>
    <name evidence="2" type="ORF">PACLA_8A000091</name>
</gene>
<feature type="compositionally biased region" description="Low complexity" evidence="1">
    <location>
        <begin position="10"/>
        <end position="19"/>
    </location>
</feature>
<evidence type="ECO:0000313" key="2">
    <source>
        <dbReference type="EMBL" id="CAB4002192.1"/>
    </source>
</evidence>
<feature type="compositionally biased region" description="Polar residues" evidence="1">
    <location>
        <begin position="144"/>
        <end position="158"/>
    </location>
</feature>
<evidence type="ECO:0000256" key="1">
    <source>
        <dbReference type="SAM" id="MobiDB-lite"/>
    </source>
</evidence>
<sequence length="469" mass="51809">MSDAAKSDPKPSSSNPSSSGTNTEKKASRKDYYARRDASRVYLFENFVPWREFKKKHGLKTDADVAEMLLENFDATKSSRALCDVETQTEEANVETMELLSGISSVKSTTRESQVPPSLPSPSERTCDLNARTMDSTARRRLLSESSPVTAKSSSSRSLDPLQEETLTANESDEDMEITMTAKTISPSNERSQLENLSLKDEIFNTFTGHGGDEPEDKVEAGGDGVASNKYVSTVWEVTPQEAIRLEKCIVYTDTLMELLKSLHGSVCVRVGCKRALIYHTTYVGTCLVVSWKCDSGHVGGRWAAQPSCSNIRAGNLMLASALLLSGNSYTKVGLMFNFCNLQYFSQTLFNQYQQLYITPAINEFWEQTKQQLWEDKRGKDVVLSGDGRNDSPGHSAQYCTYSLADMDDNTILQMDIVDVREAGGKSNNMERIGFEKAMGVLLASPIVAKEVVTDGHLEIAALMSKCLN</sequence>
<keyword evidence="3" id="KW-1185">Reference proteome</keyword>
<accession>A0A7D9IBK9</accession>
<organism evidence="2 3">
    <name type="scientific">Paramuricea clavata</name>
    <name type="common">Red gorgonian</name>
    <name type="synonym">Violescent sea-whip</name>
    <dbReference type="NCBI Taxonomy" id="317549"/>
    <lineage>
        <taxon>Eukaryota</taxon>
        <taxon>Metazoa</taxon>
        <taxon>Cnidaria</taxon>
        <taxon>Anthozoa</taxon>
        <taxon>Octocorallia</taxon>
        <taxon>Malacalcyonacea</taxon>
        <taxon>Plexauridae</taxon>
        <taxon>Paramuricea</taxon>
    </lineage>
</organism>
<proteinExistence type="predicted"/>
<evidence type="ECO:0000313" key="3">
    <source>
        <dbReference type="Proteomes" id="UP001152795"/>
    </source>
</evidence>
<protein>
    <submittedName>
        <fullName evidence="2">Uncharacterized protein</fullName>
    </submittedName>
</protein>
<feature type="region of interest" description="Disordered" evidence="1">
    <location>
        <begin position="103"/>
        <end position="127"/>
    </location>
</feature>
<dbReference type="Proteomes" id="UP001152795">
    <property type="component" value="Unassembled WGS sequence"/>
</dbReference>
<dbReference type="PANTHER" id="PTHR31751:SF7">
    <property type="entry name" value="THAP-TYPE DOMAIN-CONTAINING PROTEIN"/>
    <property type="match status" value="1"/>
</dbReference>
<comment type="caution">
    <text evidence="2">The sequence shown here is derived from an EMBL/GenBank/DDBJ whole genome shotgun (WGS) entry which is preliminary data.</text>
</comment>
<dbReference type="AlphaFoldDB" id="A0A7D9IBK9"/>
<dbReference type="PANTHER" id="PTHR31751">
    <property type="entry name" value="SI:CH211-108C17.2-RELATED-RELATED"/>
    <property type="match status" value="1"/>
</dbReference>
<reference evidence="2" key="1">
    <citation type="submission" date="2020-04" db="EMBL/GenBank/DDBJ databases">
        <authorList>
            <person name="Alioto T."/>
            <person name="Alioto T."/>
            <person name="Gomez Garrido J."/>
        </authorList>
    </citation>
    <scope>NUCLEOTIDE SEQUENCE</scope>
    <source>
        <strain evidence="2">A484AB</strain>
    </source>
</reference>
<feature type="region of interest" description="Disordered" evidence="1">
    <location>
        <begin position="1"/>
        <end position="31"/>
    </location>
</feature>
<feature type="compositionally biased region" description="Polar residues" evidence="1">
    <location>
        <begin position="103"/>
        <end position="124"/>
    </location>
</feature>
<feature type="region of interest" description="Disordered" evidence="1">
    <location>
        <begin position="139"/>
        <end position="175"/>
    </location>
</feature>
<dbReference type="EMBL" id="CACRXK020004282">
    <property type="protein sequence ID" value="CAB4002192.1"/>
    <property type="molecule type" value="Genomic_DNA"/>
</dbReference>
<name>A0A7D9IBK9_PARCT</name>